<organism evidence="3 4">
    <name type="scientific">Methyloceanibacter caenitepidi</name>
    <dbReference type="NCBI Taxonomy" id="1384459"/>
    <lineage>
        <taxon>Bacteria</taxon>
        <taxon>Pseudomonadati</taxon>
        <taxon>Pseudomonadota</taxon>
        <taxon>Alphaproteobacteria</taxon>
        <taxon>Hyphomicrobiales</taxon>
        <taxon>Hyphomicrobiaceae</taxon>
        <taxon>Methyloceanibacter</taxon>
    </lineage>
</organism>
<dbReference type="STRING" id="1384459.GL4_2102"/>
<dbReference type="PANTHER" id="PTHR39962">
    <property type="entry name" value="BLL4848 PROTEIN"/>
    <property type="match status" value="1"/>
</dbReference>
<dbReference type="AlphaFoldDB" id="A0A0A8K3Q9"/>
<dbReference type="Pfam" id="PF06230">
    <property type="entry name" value="LpxI_C"/>
    <property type="match status" value="1"/>
</dbReference>
<evidence type="ECO:0000259" key="1">
    <source>
        <dbReference type="Pfam" id="PF06230"/>
    </source>
</evidence>
<dbReference type="InterPro" id="IPR041255">
    <property type="entry name" value="LpxI_N"/>
</dbReference>
<dbReference type="KEGG" id="mcg:GL4_2102"/>
<name>A0A0A8K3Q9_9HYPH</name>
<evidence type="ECO:0000259" key="2">
    <source>
        <dbReference type="Pfam" id="PF17930"/>
    </source>
</evidence>
<keyword evidence="4" id="KW-1185">Reference proteome</keyword>
<dbReference type="EMBL" id="AP014648">
    <property type="protein sequence ID" value="BAQ17545.1"/>
    <property type="molecule type" value="Genomic_DNA"/>
</dbReference>
<dbReference type="Gene3D" id="3.40.140.80">
    <property type="match status" value="1"/>
</dbReference>
<dbReference type="HOGENOM" id="CLU_085042_1_0_5"/>
<gene>
    <name evidence="3" type="ORF">GL4_2102</name>
</gene>
<dbReference type="PANTHER" id="PTHR39962:SF1">
    <property type="entry name" value="LPXI FAMILY PROTEIN"/>
    <property type="match status" value="1"/>
</dbReference>
<dbReference type="Gene3D" id="3.40.50.20">
    <property type="match status" value="1"/>
</dbReference>
<dbReference type="Pfam" id="PF17930">
    <property type="entry name" value="LpxI_N"/>
    <property type="match status" value="1"/>
</dbReference>
<protein>
    <submittedName>
        <fullName evidence="3">UDP-2,3-diacylglucosamine pyrophosphatase</fullName>
    </submittedName>
</protein>
<accession>A0A0A8K3Q9</accession>
<proteinExistence type="predicted"/>
<evidence type="ECO:0000313" key="4">
    <source>
        <dbReference type="Proteomes" id="UP000031643"/>
    </source>
</evidence>
<feature type="domain" description="LpxI N-terminal" evidence="2">
    <location>
        <begin position="1"/>
        <end position="120"/>
    </location>
</feature>
<dbReference type="InterPro" id="IPR043167">
    <property type="entry name" value="LpxI_C_sf"/>
</dbReference>
<reference evidence="3 4" key="1">
    <citation type="submission" date="2014-09" db="EMBL/GenBank/DDBJ databases">
        <title>Genome sequencing of Methyloceanibacter caenitepidi Gela4.</title>
        <authorList>
            <person name="Takeuchi M."/>
            <person name="Susumu S."/>
            <person name="Kamagata Y."/>
            <person name="Oshima K."/>
            <person name="Hattori M."/>
            <person name="Iwasaki W."/>
        </authorList>
    </citation>
    <scope>NUCLEOTIDE SEQUENCE [LARGE SCALE GENOMIC DNA]</scope>
    <source>
        <strain evidence="3 4">Gela4</strain>
    </source>
</reference>
<dbReference type="InterPro" id="IPR010415">
    <property type="entry name" value="LpxI_C"/>
</dbReference>
<dbReference type="InterPro" id="IPR053174">
    <property type="entry name" value="LpxI"/>
</dbReference>
<sequence>MPAFIADAASADNVPVHIVAIRGEADRDIERFPHTWIKWGEVGKVFTALDKNGCNDLVIIGGVSRPDFKNVRIDLGALKALPFLLSLSKGGDDHILSRIVRFFEQKGYRVHGAGDVLPELLVPEGTLTRRSPSAGDEADMALAFEVVRTLGKLDIGQAAVVSNGYVLAVEAAEGTDAMLERCAAIKQEGRSHGTGTGVLVKAPKPGQEERVDMPTIGPETMLKAAEAGLSGVAVAAQHVLIADYNRTIQIANERKLFLYGAPWGETEA</sequence>
<evidence type="ECO:0000313" key="3">
    <source>
        <dbReference type="EMBL" id="BAQ17545.1"/>
    </source>
</evidence>
<feature type="domain" description="LpxI C-terminal" evidence="1">
    <location>
        <begin position="123"/>
        <end position="259"/>
    </location>
</feature>
<dbReference type="Proteomes" id="UP000031643">
    <property type="component" value="Chromosome"/>
</dbReference>